<proteinExistence type="inferred from homology"/>
<dbReference type="GO" id="GO:0043328">
    <property type="term" value="P:protein transport to vacuole involved in ubiquitin-dependent protein catabolic process via the multivesicular body sorting pathway"/>
    <property type="evidence" value="ECO:0007669"/>
    <property type="project" value="TreeGrafter"/>
</dbReference>
<dbReference type="InterPro" id="IPR014041">
    <property type="entry name" value="ESCRT-II_cplx_Vps25-sub_N"/>
</dbReference>
<keyword evidence="5" id="KW-1185">Reference proteome</keyword>
<dbReference type="Proteomes" id="UP000196158">
    <property type="component" value="Unassembled WGS sequence"/>
</dbReference>
<sequence length="179" mass="20890">MNFPPIYSFPPLYTRQPNAVIRNKQIDSWIDIILSISKQQSLWEIDSQGKFIQSDINIFDNKNIDRIVSPLFIKEILQNMIKNQKLISKDDVGNSSSYFILWKNLDSWASLMLEWFETTNKLNQVVTIYELTSGDESIDWEFHSMPDSLVSKCLRLLVKRGRATILKDEFNKDIAIKVV</sequence>
<evidence type="ECO:0000256" key="1">
    <source>
        <dbReference type="ARBA" id="ARBA00009674"/>
    </source>
</evidence>
<protein>
    <submittedName>
        <fullName evidence="4">Similar to Saccharomyces cerevisiae YJR102C VPS25 Component of the ESCRT-II complex, which is involved in ubiquitin-dependent sorting of proteins into the endosome</fullName>
    </submittedName>
</protein>
<dbReference type="PANTHER" id="PTHR13149:SF0">
    <property type="entry name" value="VACUOLAR PROTEIN-SORTING-ASSOCIATED PROTEIN 25"/>
    <property type="match status" value="1"/>
</dbReference>
<name>A0A1X7R5R3_9SACH</name>
<dbReference type="PANTHER" id="PTHR13149">
    <property type="entry name" value="VACUOLAR PROTEIN SORTING-ASSOCIATED PROTEIN VPS25"/>
    <property type="match status" value="1"/>
</dbReference>
<reference evidence="4 5" key="1">
    <citation type="submission" date="2017-04" db="EMBL/GenBank/DDBJ databases">
        <authorList>
            <person name="Afonso C.L."/>
            <person name="Miller P.J."/>
            <person name="Scott M.A."/>
            <person name="Spackman E."/>
            <person name="Goraichik I."/>
            <person name="Dimitrov K.M."/>
            <person name="Suarez D.L."/>
            <person name="Swayne D.E."/>
        </authorList>
    </citation>
    <scope>NUCLEOTIDE SEQUENCE [LARGE SCALE GENOMIC DNA]</scope>
</reference>
<dbReference type="InterPro" id="IPR008570">
    <property type="entry name" value="ESCRT-II_cplx_Vps25-sub"/>
</dbReference>
<dbReference type="GO" id="GO:0042803">
    <property type="term" value="F:protein homodimerization activity"/>
    <property type="evidence" value="ECO:0007669"/>
    <property type="project" value="TreeGrafter"/>
</dbReference>
<organism evidence="4 5">
    <name type="scientific">Maudiozyma saulgeensis</name>
    <dbReference type="NCBI Taxonomy" id="1789683"/>
    <lineage>
        <taxon>Eukaryota</taxon>
        <taxon>Fungi</taxon>
        <taxon>Dikarya</taxon>
        <taxon>Ascomycota</taxon>
        <taxon>Saccharomycotina</taxon>
        <taxon>Saccharomycetes</taxon>
        <taxon>Saccharomycetales</taxon>
        <taxon>Saccharomycetaceae</taxon>
        <taxon>Maudiozyma</taxon>
    </lineage>
</organism>
<dbReference type="Pfam" id="PF05871">
    <property type="entry name" value="ESCRT-II"/>
    <property type="match status" value="1"/>
</dbReference>
<dbReference type="OrthoDB" id="245150at2759"/>
<dbReference type="STRING" id="1789683.A0A1X7R5R3"/>
<dbReference type="GO" id="GO:0000814">
    <property type="term" value="C:ESCRT II complex"/>
    <property type="evidence" value="ECO:0007669"/>
    <property type="project" value="InterPro"/>
</dbReference>
<dbReference type="AlphaFoldDB" id="A0A1X7R5R3"/>
<keyword evidence="2" id="KW-0813">Transport</keyword>
<evidence type="ECO:0000313" key="4">
    <source>
        <dbReference type="EMBL" id="SMN21033.1"/>
    </source>
</evidence>
<evidence type="ECO:0000313" key="5">
    <source>
        <dbReference type="Proteomes" id="UP000196158"/>
    </source>
</evidence>
<dbReference type="GO" id="GO:0005198">
    <property type="term" value="F:structural molecule activity"/>
    <property type="evidence" value="ECO:0007669"/>
    <property type="project" value="TreeGrafter"/>
</dbReference>
<dbReference type="Gene3D" id="1.10.10.10">
    <property type="entry name" value="Winged helix-like DNA-binding domain superfamily/Winged helix DNA-binding domain"/>
    <property type="match status" value="1"/>
</dbReference>
<dbReference type="Gene3D" id="1.10.10.570">
    <property type="entry name" value="Winged helix' DNA-binding domain. Chain C. Domain 1"/>
    <property type="match status" value="1"/>
</dbReference>
<dbReference type="EMBL" id="FXLY01000007">
    <property type="protein sequence ID" value="SMN21033.1"/>
    <property type="molecule type" value="Genomic_DNA"/>
</dbReference>
<evidence type="ECO:0000256" key="2">
    <source>
        <dbReference type="ARBA" id="ARBA00022448"/>
    </source>
</evidence>
<gene>
    <name evidence="4" type="ORF">KASA_0L00440G</name>
</gene>
<accession>A0A1X7R5R3</accession>
<comment type="similarity">
    <text evidence="1">Belongs to the VPS25 family.</text>
</comment>
<dbReference type="InterPro" id="IPR036388">
    <property type="entry name" value="WH-like_DNA-bd_sf"/>
</dbReference>
<evidence type="ECO:0000256" key="3">
    <source>
        <dbReference type="ARBA" id="ARBA00022927"/>
    </source>
</evidence>
<keyword evidence="3" id="KW-0653">Protein transport</keyword>
<dbReference type="SUPFAM" id="SSF46785">
    <property type="entry name" value="Winged helix' DNA-binding domain"/>
    <property type="match status" value="2"/>
</dbReference>
<dbReference type="InterPro" id="IPR036390">
    <property type="entry name" value="WH_DNA-bd_sf"/>
</dbReference>